<evidence type="ECO:0000313" key="2">
    <source>
        <dbReference type="EMBL" id="ABO08819.1"/>
    </source>
</evidence>
<feature type="region of interest" description="Disordered" evidence="1">
    <location>
        <begin position="1"/>
        <end position="22"/>
    </location>
</feature>
<dbReference type="AlphaFoldDB" id="A3MW02"/>
<protein>
    <submittedName>
        <fullName evidence="2">Uncharacterized protein</fullName>
    </submittedName>
</protein>
<reference evidence="2" key="1">
    <citation type="submission" date="2007-02" db="EMBL/GenBank/DDBJ databases">
        <title>Complete sequence of Pyrobaculum calidifontis JCM 11548.</title>
        <authorList>
            <consortium name="US DOE Joint Genome Institute"/>
            <person name="Copeland A."/>
            <person name="Lucas S."/>
            <person name="Lapidus A."/>
            <person name="Barry K."/>
            <person name="Glavina del Rio T."/>
            <person name="Dalin E."/>
            <person name="Tice H."/>
            <person name="Pitluck S."/>
            <person name="Chain P."/>
            <person name="Malfatti S."/>
            <person name="Shin M."/>
            <person name="Vergez L."/>
            <person name="Schmutz J."/>
            <person name="Larimer F."/>
            <person name="Land M."/>
            <person name="Hauser L."/>
            <person name="Kyrpides N."/>
            <person name="Mikhailova N."/>
            <person name="Cozen A.E."/>
            <person name="Fitz-Gibbon S.T."/>
            <person name="House C.H."/>
            <person name="Saltikov C."/>
            <person name="Lowe T.M."/>
            <person name="Richardson P."/>
        </authorList>
    </citation>
    <scope>NUCLEOTIDE SEQUENCE [LARGE SCALE GENOMIC DNA]</scope>
    <source>
        <strain evidence="2">JCM 11548</strain>
    </source>
</reference>
<organism evidence="2 3">
    <name type="scientific">Pyrobaculum calidifontis (strain DSM 21063 / JCM 11548 / VA1)</name>
    <dbReference type="NCBI Taxonomy" id="410359"/>
    <lineage>
        <taxon>Archaea</taxon>
        <taxon>Thermoproteota</taxon>
        <taxon>Thermoprotei</taxon>
        <taxon>Thermoproteales</taxon>
        <taxon>Thermoproteaceae</taxon>
        <taxon>Pyrobaculum</taxon>
    </lineage>
</organism>
<dbReference type="EMBL" id="CP000561">
    <property type="protein sequence ID" value="ABO08819.1"/>
    <property type="molecule type" value="Genomic_DNA"/>
</dbReference>
<name>A3MW02_PYRCJ</name>
<sequence>MSPLAPPPSSATTPAPTSAAVSQTQSSAQAAACGGSVIGYVAPTLVRVVKDAAREAGLSVEGIQSVGSLEGLRRIQQGSVPDVYASVDIELAADVKDARQIYSLGRFKLALACARPIASVSDLRGAKTALADPNKAPIGYRELAVAYMLKKGGVADLTARYEALGIRFVDTAVGFNVTVPTALFSTAEVKVAPSLDGSWSMFETGQVDCVFAYLPFILGKGVELKPAGASAELWEVYVGDYGRGQFYVYVFKPPYDFFQDPPLAIYVNFVDPSGRVVRAVRVGRFEAFVASFTERGDCVVEALKKMDLAKYGFVK</sequence>
<proteinExistence type="predicted"/>
<feature type="compositionally biased region" description="Low complexity" evidence="1">
    <location>
        <begin position="10"/>
        <end position="22"/>
    </location>
</feature>
<accession>A3MW02</accession>
<dbReference type="SUPFAM" id="SSF53850">
    <property type="entry name" value="Periplasmic binding protein-like II"/>
    <property type="match status" value="1"/>
</dbReference>
<dbReference type="TCDB" id="3.A.1.6.6">
    <property type="family name" value="the atp-binding cassette (abc) superfamily"/>
</dbReference>
<dbReference type="STRING" id="410359.Pcal_1399"/>
<gene>
    <name evidence="2" type="ordered locus">Pcal_1399</name>
</gene>
<dbReference type="eggNOG" id="arCOG05704">
    <property type="taxonomic scope" value="Archaea"/>
</dbReference>
<evidence type="ECO:0000313" key="3">
    <source>
        <dbReference type="Proteomes" id="UP000001431"/>
    </source>
</evidence>
<dbReference type="KEGG" id="pcl:Pcal_1399"/>
<evidence type="ECO:0000256" key="1">
    <source>
        <dbReference type="SAM" id="MobiDB-lite"/>
    </source>
</evidence>
<dbReference type="Proteomes" id="UP000001431">
    <property type="component" value="Chromosome"/>
</dbReference>
<keyword evidence="3" id="KW-1185">Reference proteome</keyword>
<dbReference type="HOGENOM" id="CLU_870503_0_0_2"/>